<name>A0ACC2T6H0_9FUNG</name>
<comment type="caution">
    <text evidence="1">The sequence shown here is derived from an EMBL/GenBank/DDBJ whole genome shotgun (WGS) entry which is preliminary data.</text>
</comment>
<accession>A0ACC2T6H0</accession>
<keyword evidence="2" id="KW-1185">Reference proteome</keyword>
<organism evidence="1 2">
    <name type="scientific">Entomophthora muscae</name>
    <dbReference type="NCBI Taxonomy" id="34485"/>
    <lineage>
        <taxon>Eukaryota</taxon>
        <taxon>Fungi</taxon>
        <taxon>Fungi incertae sedis</taxon>
        <taxon>Zoopagomycota</taxon>
        <taxon>Entomophthoromycotina</taxon>
        <taxon>Entomophthoromycetes</taxon>
        <taxon>Entomophthorales</taxon>
        <taxon>Entomophthoraceae</taxon>
        <taxon>Entomophthora</taxon>
    </lineage>
</organism>
<dbReference type="Proteomes" id="UP001165960">
    <property type="component" value="Unassembled WGS sequence"/>
</dbReference>
<dbReference type="EMBL" id="QTSX02003589">
    <property type="protein sequence ID" value="KAJ9070154.1"/>
    <property type="molecule type" value="Genomic_DNA"/>
</dbReference>
<reference evidence="1" key="1">
    <citation type="submission" date="2022-04" db="EMBL/GenBank/DDBJ databases">
        <title>Genome of the entomopathogenic fungus Entomophthora muscae.</title>
        <authorList>
            <person name="Elya C."/>
            <person name="Lovett B.R."/>
            <person name="Lee E."/>
            <person name="Macias A.M."/>
            <person name="Hajek A.E."/>
            <person name="De Bivort B.L."/>
            <person name="Kasson M.T."/>
            <person name="De Fine Licht H.H."/>
            <person name="Stajich J.E."/>
        </authorList>
    </citation>
    <scope>NUCLEOTIDE SEQUENCE</scope>
    <source>
        <strain evidence="1">Berkeley</strain>
    </source>
</reference>
<evidence type="ECO:0000313" key="1">
    <source>
        <dbReference type="EMBL" id="KAJ9070154.1"/>
    </source>
</evidence>
<gene>
    <name evidence="1" type="ORF">DSO57_1011315</name>
</gene>
<proteinExistence type="predicted"/>
<sequence>MFLRLYQNSMYGADNAMRDSTIINCLDAETQTIILPRLSENSWTFANVSRAFTEEVGSQKACGDPHVCCFAGKG</sequence>
<protein>
    <submittedName>
        <fullName evidence="1">Uncharacterized protein</fullName>
    </submittedName>
</protein>
<evidence type="ECO:0000313" key="2">
    <source>
        <dbReference type="Proteomes" id="UP001165960"/>
    </source>
</evidence>